<evidence type="ECO:0000256" key="5">
    <source>
        <dbReference type="ARBA" id="ARBA00022741"/>
    </source>
</evidence>
<feature type="region of interest" description="Disordered" evidence="10">
    <location>
        <begin position="1305"/>
        <end position="1324"/>
    </location>
</feature>
<dbReference type="InterPro" id="IPR011659">
    <property type="entry name" value="WD40"/>
</dbReference>
<feature type="binding site" evidence="9">
    <location>
        <position position="154"/>
    </location>
    <ligand>
        <name>ATP</name>
        <dbReference type="ChEBI" id="CHEBI:30616"/>
    </ligand>
</feature>
<sequence>MGMGGDEQSVVVNQLIAEFKSRIEAGEALNAAQFIAAHPEHAAELERHFANVNVVEVNVAEGGTPEGGAETIATSGEVGELSSEDATAHTVVRGSADSKTSVAHKHQNNTGSATSIQIPKTFGRYAIQKVLGQGAMGAVYLAKDTQLDRDVALKIPKFGDCNGVAEKELLERFYREARASATLRSPNICPVYDVGEIDGQHYITMAYIEGRPLKDFTKSKKSHSEKQIITTVRKLALGLDEAHKIGVIHRDLKPANIMVDQYGEPVVMDFGLARRSSSDDVQVTQSGAILGTPAYMAPEQVAGDQAAIDHQVDIYALGIIMYELITGEMPFKGNLMALLQQIALNNPKKPSELRKDIDPRLETICLKMIAGDQKKRYQSMSEVAADLQDVLRNPGKRQKKEQAKKTGPKPTSIPSAHEESNPALISVAQPKSYTEQLREKKKLPKPVRTSGKSSSNRKKKATSASGLNGPTKKLLIAGGLGGLVLLLGILLIVRVGKYDVQITLDDPSITLSVDGEVLNINDGEDVYKLSAGKHKLKLQKDGLKTHVEEFTVAKDGKTAVRVVVLNGQLDGLLNGEKPRRSSLPPKKSQANERTKTQVASVSNYGLQFDGVKSKAVIPNFPSVNGGPFTIEAMLRFDEPDKKCAFLTATDFNVYTIKEKQNKLYLWQQLGRQVNASATDIGETEARQSDGHLIHFAGVWDGKETRIYLNGKLNSYSRGQFKIGWNPSSDLLIGHEAGDNPVFFPGVIDELRYSNVARYQSEFTPPTNNSRLAPDQGTLALYHFDEGVGDVIKDASGNGYDGKVIGAKWVGVSGGGSTPERASGEPVQYALEFDGQNSVDIPDTTWSERDEFTFEAYVRAGSVQNQDAPLVFVVNQFSTAALVRARGHWGFMVNFGEKAGVMNSKASQPAVEGEWTHLAGVFRNGTVQLFVNGEPMKAVKLPDKISSESGKYIRLGVNFVGAIRQFKISKSARYAKRFEPPQQMMNDVDTLVLYKFHEGIGDVLKDSSGNGYHGKIIGAKWVRSVERTIEGGQERKVSLVEMLTSPDYEWTEPVNLGPQINSVAGDNHPTLTADGLILMFESDRGDGAEPRLYECRRSSLDAPWSSPRPVDELNKIQATDPQLSRDGLSLLFSRPSHGKNEVIWSCRRPNLNAPWQEPVYLGDEVNPVELQGGADLSPDGLTLYFRAWSGQWKSYDLFVAHRNSVDAPWSNPSPMGSDFGSVGEIQPLADGKTLLFAQGGSGTHYIARRGSDGKFEKQKLQANFTSHNFVILEDGTAFFTSAREGTFGKGDIWTCRLVLKDKAADGASEDSSASHSSANAPSSAMASFDSTHGGLLFDQPGSHVAVDDLKLDLQKPWTCEFWCQPADCHWMGTGSQCRIENRQRNLHCIRKKTTTPSQNATFSHIGVCIFTRTSPKTSGVAASLNV</sequence>
<dbReference type="RefSeq" id="WP_145199321.1">
    <property type="nucleotide sequence ID" value="NZ_CP036267.1"/>
</dbReference>
<evidence type="ECO:0000256" key="7">
    <source>
        <dbReference type="ARBA" id="ARBA00022840"/>
    </source>
</evidence>
<evidence type="ECO:0000256" key="10">
    <source>
        <dbReference type="SAM" id="MobiDB-lite"/>
    </source>
</evidence>
<keyword evidence="5 9" id="KW-0547">Nucleotide-binding</keyword>
<dbReference type="InterPro" id="IPR006558">
    <property type="entry name" value="LamG-like"/>
</dbReference>
<dbReference type="EC" id="2.7.11.1" evidence="1"/>
<dbReference type="InterPro" id="IPR013320">
    <property type="entry name" value="ConA-like_dom_sf"/>
</dbReference>
<evidence type="ECO:0000256" key="1">
    <source>
        <dbReference type="ARBA" id="ARBA00012513"/>
    </source>
</evidence>
<dbReference type="SMART" id="SM00220">
    <property type="entry name" value="S_TKc"/>
    <property type="match status" value="1"/>
</dbReference>
<keyword evidence="13" id="KW-1185">Reference proteome</keyword>
<dbReference type="Gene3D" id="2.60.120.200">
    <property type="match status" value="2"/>
</dbReference>
<proteinExistence type="predicted"/>
<keyword evidence="7 9" id="KW-0067">ATP-binding</keyword>
<evidence type="ECO:0000256" key="2">
    <source>
        <dbReference type="ARBA" id="ARBA00022527"/>
    </source>
</evidence>
<dbReference type="PROSITE" id="PS50011">
    <property type="entry name" value="PROTEIN_KINASE_DOM"/>
    <property type="match status" value="1"/>
</dbReference>
<evidence type="ECO:0000256" key="6">
    <source>
        <dbReference type="ARBA" id="ARBA00022777"/>
    </source>
</evidence>
<dbReference type="PANTHER" id="PTHR43289:SF6">
    <property type="entry name" value="SERINE_THREONINE-PROTEIN KINASE NEKL-3"/>
    <property type="match status" value="1"/>
</dbReference>
<keyword evidence="4" id="KW-0732">Signal</keyword>
<dbReference type="Gene3D" id="2.120.10.30">
    <property type="entry name" value="TolB, C-terminal domain"/>
    <property type="match status" value="1"/>
</dbReference>
<reference evidence="12 13" key="1">
    <citation type="submission" date="2019-02" db="EMBL/GenBank/DDBJ databases">
        <title>Deep-cultivation of Planctomycetes and their phenomic and genomic characterization uncovers novel biology.</title>
        <authorList>
            <person name="Wiegand S."/>
            <person name="Jogler M."/>
            <person name="Boedeker C."/>
            <person name="Pinto D."/>
            <person name="Vollmers J."/>
            <person name="Rivas-Marin E."/>
            <person name="Kohn T."/>
            <person name="Peeters S.H."/>
            <person name="Heuer A."/>
            <person name="Rast P."/>
            <person name="Oberbeckmann S."/>
            <person name="Bunk B."/>
            <person name="Jeske O."/>
            <person name="Meyerdierks A."/>
            <person name="Storesund J.E."/>
            <person name="Kallscheuer N."/>
            <person name="Luecker S."/>
            <person name="Lage O.M."/>
            <person name="Pohl T."/>
            <person name="Merkel B.J."/>
            <person name="Hornburger P."/>
            <person name="Mueller R.-W."/>
            <person name="Bruemmer F."/>
            <person name="Labrenz M."/>
            <person name="Spormann A.M."/>
            <person name="Op den Camp H."/>
            <person name="Overmann J."/>
            <person name="Amann R."/>
            <person name="Jetten M.S.M."/>
            <person name="Mascher T."/>
            <person name="Medema M.H."/>
            <person name="Devos D.P."/>
            <person name="Kaster A.-K."/>
            <person name="Ovreas L."/>
            <person name="Rohde M."/>
            <person name="Galperin M.Y."/>
            <person name="Jogler C."/>
        </authorList>
    </citation>
    <scope>NUCLEOTIDE SEQUENCE [LARGE SCALE GENOMIC DNA]</scope>
    <source>
        <strain evidence="12 13">Mal48</strain>
    </source>
</reference>
<evidence type="ECO:0000256" key="8">
    <source>
        <dbReference type="ARBA" id="ARBA00023157"/>
    </source>
</evidence>
<dbReference type="Pfam" id="PF07676">
    <property type="entry name" value="PD40"/>
    <property type="match status" value="1"/>
</dbReference>
<evidence type="ECO:0000256" key="4">
    <source>
        <dbReference type="ARBA" id="ARBA00022729"/>
    </source>
</evidence>
<evidence type="ECO:0000313" key="12">
    <source>
        <dbReference type="EMBL" id="QDT33268.1"/>
    </source>
</evidence>
<dbReference type="InterPro" id="IPR000719">
    <property type="entry name" value="Prot_kinase_dom"/>
</dbReference>
<accession>A0A517QNQ2</accession>
<dbReference type="InterPro" id="IPR011009">
    <property type="entry name" value="Kinase-like_dom_sf"/>
</dbReference>
<dbReference type="PROSITE" id="PS00107">
    <property type="entry name" value="PROTEIN_KINASE_ATP"/>
    <property type="match status" value="1"/>
</dbReference>
<evidence type="ECO:0000259" key="11">
    <source>
        <dbReference type="PROSITE" id="PS50011"/>
    </source>
</evidence>
<dbReference type="SUPFAM" id="SSF49899">
    <property type="entry name" value="Concanavalin A-like lectins/glucanases"/>
    <property type="match status" value="2"/>
</dbReference>
<evidence type="ECO:0000256" key="3">
    <source>
        <dbReference type="ARBA" id="ARBA00022679"/>
    </source>
</evidence>
<evidence type="ECO:0000256" key="9">
    <source>
        <dbReference type="PROSITE-ProRule" id="PRU10141"/>
    </source>
</evidence>
<dbReference type="PANTHER" id="PTHR43289">
    <property type="entry name" value="MITOGEN-ACTIVATED PROTEIN KINASE KINASE KINASE 20-RELATED"/>
    <property type="match status" value="1"/>
</dbReference>
<dbReference type="KEGG" id="tpol:Mal48_25210"/>
<feature type="region of interest" description="Disordered" evidence="10">
    <location>
        <begin position="389"/>
        <end position="466"/>
    </location>
</feature>
<dbReference type="CDD" id="cd14014">
    <property type="entry name" value="STKc_PknB_like"/>
    <property type="match status" value="1"/>
</dbReference>
<keyword evidence="3 12" id="KW-0808">Transferase</keyword>
<dbReference type="OrthoDB" id="500858at2"/>
<dbReference type="InterPro" id="IPR017441">
    <property type="entry name" value="Protein_kinase_ATP_BS"/>
</dbReference>
<name>A0A517QNQ2_9PLAN</name>
<dbReference type="GO" id="GO:0005524">
    <property type="term" value="F:ATP binding"/>
    <property type="evidence" value="ECO:0007669"/>
    <property type="project" value="UniProtKB-UniRule"/>
</dbReference>
<gene>
    <name evidence="12" type="primary">pknB_13</name>
    <name evidence="12" type="ORF">Mal48_25210</name>
</gene>
<dbReference type="SMART" id="SM00560">
    <property type="entry name" value="LamGL"/>
    <property type="match status" value="1"/>
</dbReference>
<evidence type="ECO:0000313" key="13">
    <source>
        <dbReference type="Proteomes" id="UP000315724"/>
    </source>
</evidence>
<dbReference type="SUPFAM" id="SSF82171">
    <property type="entry name" value="DPP6 N-terminal domain-like"/>
    <property type="match status" value="1"/>
</dbReference>
<dbReference type="Pfam" id="PF00069">
    <property type="entry name" value="Pkinase"/>
    <property type="match status" value="1"/>
</dbReference>
<feature type="domain" description="Protein kinase" evidence="11">
    <location>
        <begin position="125"/>
        <end position="391"/>
    </location>
</feature>
<dbReference type="FunFam" id="1.10.510.10:FF:000021">
    <property type="entry name" value="Serine/threonine protein kinase"/>
    <property type="match status" value="1"/>
</dbReference>
<dbReference type="SUPFAM" id="SSF56112">
    <property type="entry name" value="Protein kinase-like (PK-like)"/>
    <property type="match status" value="1"/>
</dbReference>
<dbReference type="Pfam" id="PF13385">
    <property type="entry name" value="Laminin_G_3"/>
    <property type="match status" value="2"/>
</dbReference>
<dbReference type="Gene3D" id="1.10.510.10">
    <property type="entry name" value="Transferase(Phosphotransferase) domain 1"/>
    <property type="match status" value="1"/>
</dbReference>
<dbReference type="EMBL" id="CP036267">
    <property type="protein sequence ID" value="QDT33268.1"/>
    <property type="molecule type" value="Genomic_DNA"/>
</dbReference>
<feature type="region of interest" description="Disordered" evidence="10">
    <location>
        <begin position="95"/>
        <end position="114"/>
    </location>
</feature>
<dbReference type="GO" id="GO:0004674">
    <property type="term" value="F:protein serine/threonine kinase activity"/>
    <property type="evidence" value="ECO:0007669"/>
    <property type="project" value="UniProtKB-KW"/>
</dbReference>
<keyword evidence="6 12" id="KW-0418">Kinase</keyword>
<dbReference type="InterPro" id="IPR008271">
    <property type="entry name" value="Ser/Thr_kinase_AS"/>
</dbReference>
<keyword evidence="8" id="KW-1015">Disulfide bond</keyword>
<keyword evidence="2" id="KW-0723">Serine/threonine-protein kinase</keyword>
<organism evidence="12 13">
    <name type="scientific">Thalassoglobus polymorphus</name>
    <dbReference type="NCBI Taxonomy" id="2527994"/>
    <lineage>
        <taxon>Bacteria</taxon>
        <taxon>Pseudomonadati</taxon>
        <taxon>Planctomycetota</taxon>
        <taxon>Planctomycetia</taxon>
        <taxon>Planctomycetales</taxon>
        <taxon>Planctomycetaceae</taxon>
        <taxon>Thalassoglobus</taxon>
    </lineage>
</organism>
<feature type="region of interest" description="Disordered" evidence="10">
    <location>
        <begin position="573"/>
        <end position="596"/>
    </location>
</feature>
<protein>
    <recommendedName>
        <fullName evidence="1">non-specific serine/threonine protein kinase</fullName>
        <ecNumber evidence="1">2.7.11.1</ecNumber>
    </recommendedName>
</protein>
<dbReference type="PROSITE" id="PS00108">
    <property type="entry name" value="PROTEIN_KINASE_ST"/>
    <property type="match status" value="1"/>
</dbReference>
<dbReference type="Gene3D" id="3.30.200.20">
    <property type="entry name" value="Phosphorylase Kinase, domain 1"/>
    <property type="match status" value="1"/>
</dbReference>
<dbReference type="Proteomes" id="UP000315724">
    <property type="component" value="Chromosome"/>
</dbReference>
<dbReference type="InterPro" id="IPR011042">
    <property type="entry name" value="6-blade_b-propeller_TolB-like"/>
</dbReference>